<organism evidence="2 3">
    <name type="scientific">Arcticibacterium luteifluviistationis</name>
    <dbReference type="NCBI Taxonomy" id="1784714"/>
    <lineage>
        <taxon>Bacteria</taxon>
        <taxon>Pseudomonadati</taxon>
        <taxon>Bacteroidota</taxon>
        <taxon>Cytophagia</taxon>
        <taxon>Cytophagales</taxon>
        <taxon>Leadbetterellaceae</taxon>
        <taxon>Arcticibacterium</taxon>
    </lineage>
</organism>
<dbReference type="RefSeq" id="WP_111372159.1">
    <property type="nucleotide sequence ID" value="NZ_CP029480.1"/>
</dbReference>
<accession>A0A2Z4GCK7</accession>
<evidence type="ECO:0000313" key="3">
    <source>
        <dbReference type="Proteomes" id="UP000249873"/>
    </source>
</evidence>
<feature type="region of interest" description="Disordered" evidence="1">
    <location>
        <begin position="169"/>
        <end position="223"/>
    </location>
</feature>
<dbReference type="Proteomes" id="UP000249873">
    <property type="component" value="Chromosome"/>
</dbReference>
<gene>
    <name evidence="2" type="ORF">DJ013_12635</name>
</gene>
<sequence>MKEYGSNIQKLVEHVISVPDKDKRTKHAHILIELMRQIHPQMRDGNDYSKKLWDDLYIMANFDLDVDSPFPPPPKEILGKRPPKMPYRQANLKHKYYGRNIELLVLKAVATESYDERKAFVSYLVKLMQNSFLAWNKDNIQTETVLQQILDMSGYKLQDEVDAIRKDGLVPDANPKDGNRVPNRFNNAQTFRKNQSTGGNSNSGKRFKNNKNKGGKFKQRRRY</sequence>
<dbReference type="Pfam" id="PF14123">
    <property type="entry name" value="DUF4290"/>
    <property type="match status" value="1"/>
</dbReference>
<feature type="compositionally biased region" description="Basic residues" evidence="1">
    <location>
        <begin position="205"/>
        <end position="223"/>
    </location>
</feature>
<dbReference type="AlphaFoldDB" id="A0A2Z4GCK7"/>
<dbReference type="OrthoDB" id="1466969at2"/>
<protein>
    <submittedName>
        <fullName evidence="2">DUF4290 domain-containing protein</fullName>
    </submittedName>
</protein>
<keyword evidence="3" id="KW-1185">Reference proteome</keyword>
<evidence type="ECO:0000313" key="2">
    <source>
        <dbReference type="EMBL" id="AWV98966.1"/>
    </source>
</evidence>
<dbReference type="EMBL" id="CP029480">
    <property type="protein sequence ID" value="AWV98966.1"/>
    <property type="molecule type" value="Genomic_DNA"/>
</dbReference>
<dbReference type="InterPro" id="IPR025632">
    <property type="entry name" value="DUF4290"/>
</dbReference>
<dbReference type="KEGG" id="als:DJ013_12635"/>
<feature type="compositionally biased region" description="Basic and acidic residues" evidence="1">
    <location>
        <begin position="169"/>
        <end position="179"/>
    </location>
</feature>
<name>A0A2Z4GCK7_9BACT</name>
<reference evidence="2 3" key="1">
    <citation type="submission" date="2018-05" db="EMBL/GenBank/DDBJ databases">
        <title>Complete genome sequence of Arcticibacterium luteifluviistationis SM1504T, a cytophagaceae bacterium isolated from Arctic surface seawater.</title>
        <authorList>
            <person name="Li Y."/>
            <person name="Qin Q.-L."/>
        </authorList>
    </citation>
    <scope>NUCLEOTIDE SEQUENCE [LARGE SCALE GENOMIC DNA]</scope>
    <source>
        <strain evidence="2 3">SM1504</strain>
    </source>
</reference>
<feature type="compositionally biased region" description="Polar residues" evidence="1">
    <location>
        <begin position="184"/>
        <end position="197"/>
    </location>
</feature>
<evidence type="ECO:0000256" key="1">
    <source>
        <dbReference type="SAM" id="MobiDB-lite"/>
    </source>
</evidence>
<proteinExistence type="predicted"/>